<dbReference type="RefSeq" id="WP_183495168.1">
    <property type="nucleotide sequence ID" value="NZ_JACIFF010000003.1"/>
</dbReference>
<evidence type="ECO:0000313" key="6">
    <source>
        <dbReference type="Proteomes" id="UP000576209"/>
    </source>
</evidence>
<dbReference type="NCBIfam" id="TIGR04183">
    <property type="entry name" value="Por_Secre_tail"/>
    <property type="match status" value="1"/>
</dbReference>
<dbReference type="InterPro" id="IPR003961">
    <property type="entry name" value="FN3_dom"/>
</dbReference>
<dbReference type="PROSITE" id="PS51829">
    <property type="entry name" value="P_HOMO_B"/>
    <property type="match status" value="1"/>
</dbReference>
<dbReference type="GO" id="GO:0004252">
    <property type="term" value="F:serine-type endopeptidase activity"/>
    <property type="evidence" value="ECO:0007669"/>
    <property type="project" value="InterPro"/>
</dbReference>
<dbReference type="SUPFAM" id="SSF49785">
    <property type="entry name" value="Galactose-binding domain-like"/>
    <property type="match status" value="1"/>
</dbReference>
<dbReference type="InterPro" id="IPR043504">
    <property type="entry name" value="Peptidase_S1_PA_chymotrypsin"/>
</dbReference>
<dbReference type="InterPro" id="IPR036116">
    <property type="entry name" value="FN3_sf"/>
</dbReference>
<protein>
    <submittedName>
        <fullName evidence="5">Subtilisin-like proprotein convertase family protein</fullName>
    </submittedName>
</protein>
<dbReference type="Gene3D" id="2.60.40.10">
    <property type="entry name" value="Immunoglobulins"/>
    <property type="match status" value="2"/>
</dbReference>
<organism evidence="5 6">
    <name type="scientific">Neolewinella aquimaris</name>
    <dbReference type="NCBI Taxonomy" id="1835722"/>
    <lineage>
        <taxon>Bacteria</taxon>
        <taxon>Pseudomonadati</taxon>
        <taxon>Bacteroidota</taxon>
        <taxon>Saprospiria</taxon>
        <taxon>Saprospirales</taxon>
        <taxon>Lewinellaceae</taxon>
        <taxon>Neolewinella</taxon>
    </lineage>
</organism>
<dbReference type="GO" id="GO:0006508">
    <property type="term" value="P:proteolysis"/>
    <property type="evidence" value="ECO:0007669"/>
    <property type="project" value="UniProtKB-KW"/>
</dbReference>
<dbReference type="Pfam" id="PF01483">
    <property type="entry name" value="P_proprotein"/>
    <property type="match status" value="1"/>
</dbReference>
<dbReference type="AlphaFoldDB" id="A0A840ED99"/>
<dbReference type="InterPro" id="IPR002884">
    <property type="entry name" value="P_dom"/>
</dbReference>
<proteinExistence type="predicted"/>
<dbReference type="Pfam" id="PF13365">
    <property type="entry name" value="Trypsin_2"/>
    <property type="match status" value="1"/>
</dbReference>
<evidence type="ECO:0000259" key="4">
    <source>
        <dbReference type="PROSITE" id="PS51829"/>
    </source>
</evidence>
<feature type="chain" id="PRO_5032458503" evidence="3">
    <location>
        <begin position="21"/>
        <end position="1073"/>
    </location>
</feature>
<gene>
    <name evidence="5" type="ORF">GGR28_001533</name>
</gene>
<keyword evidence="3" id="KW-0732">Signal</keyword>
<name>A0A840ED99_9BACT</name>
<dbReference type="Gene3D" id="2.60.120.260">
    <property type="entry name" value="Galactose-binding domain-like"/>
    <property type="match status" value="1"/>
</dbReference>
<dbReference type="PANTHER" id="PTHR36234">
    <property type="entry name" value="LYSYL ENDOPEPTIDASE"/>
    <property type="match status" value="1"/>
</dbReference>
<dbReference type="Pfam" id="PF18962">
    <property type="entry name" value="Por_Secre_tail"/>
    <property type="match status" value="1"/>
</dbReference>
<reference evidence="5 6" key="1">
    <citation type="submission" date="2020-08" db="EMBL/GenBank/DDBJ databases">
        <title>Genomic Encyclopedia of Type Strains, Phase IV (KMG-IV): sequencing the most valuable type-strain genomes for metagenomic binning, comparative biology and taxonomic classification.</title>
        <authorList>
            <person name="Goeker M."/>
        </authorList>
    </citation>
    <scope>NUCLEOTIDE SEQUENCE [LARGE SCALE GENOMIC DNA]</scope>
    <source>
        <strain evidence="5 6">DSM 105137</strain>
    </source>
</reference>
<feature type="signal peptide" evidence="3">
    <location>
        <begin position="1"/>
        <end position="20"/>
    </location>
</feature>
<sequence>MFRVLLLLFVGLLSASPAPAQHRLSRTVLQSLPAPELPRQDNAALLHREEQVRRPGRPRDFAVALPVHLSPGTDGKWSTDRGRAIWHLRISSPGAKSLNLGFTDFRLPEGAQLYLSTADNRFGPFTAADNEDHAQFWSPLLAGDELVIELRMPTTERTGVGLVLTTVNHDFTGVIDEISGSCNLDVICGGADGFPLIDNYRDIIRSVAAYTLNGKSQCTGFLVNNTNQDGRPLFLTAEHCAVDAESAPSLVAYWNFENSWCRAPNSVESGQPGDGKLDVFNTGARVRARYSATDMVLLELDEPVNPLANAFFAGWSNESAAPTDGVLTVHHPNIEEKRISYSYRETTVSNIIGDSLYSGGDFLRVPSWDVGTTQGGSSGAPLFGTDGLARGQLFGGRASCTKDGDDMFGFLHRSWTGGGTPSSRLADWLDPLHSGTPTQEGLEQSDLPYLVVPETPNLTRCVTDSAVFVLRVGDGFPESNRVSISADPGLTLLAADSVSGGGLLRIVYRGRETPAQAGEHTIQVTVSGGGVTDEVSLRLRLLGGVPAPAVPQYPVDGGDDVGPFARFSWSAQEQSAGYDLQLSNDPSFTLLVADLTRIEDTSYLVRYPLVASTGYYWRVRANNSCGAGEWSPAYLFKTSDLSCITGSAVDLPVEIPTLDSVRIFSQLEINSSTILSSLEVTVGLEHTFIGDVYADLVAPDGTVISLFRPLQNGLCSNSDLYVTFADDAPVTATQFREDCDPGTFGNYRRVQPTRPLSDLAGTPVRGTWQLIVTDRAGGDGGRITEFGLRICGEHTGKGDLAVGILSSPTARCVSTGGTAQLQLAGEFTDLDLRIAADNLLLDNYTYSLDTPTNVLTVNFADWMSVGPGTFDLSFIVTDEDGTERHAVTTLALLPTPEPALPLATRIDTSRVTFQWRTSAEASGYTLEVAASEDFADIILSRYTLGSELAVERRELPDRFFYRLVATNACGSSPGAARFIVLEEPSSSTSFTARDIAVYPNPTHGLLNVELVDEWQRQPLTFTLFDAAGRPVREWEGQGYALRQLELGGNSPGVYYLRIAGVDGIFTKRVLLLR</sequence>
<dbReference type="Gene3D" id="2.40.10.10">
    <property type="entry name" value="Trypsin-like serine proteases"/>
    <property type="match status" value="2"/>
</dbReference>
<evidence type="ECO:0000256" key="3">
    <source>
        <dbReference type="SAM" id="SignalP"/>
    </source>
</evidence>
<keyword evidence="6" id="KW-1185">Reference proteome</keyword>
<dbReference type="Proteomes" id="UP000576209">
    <property type="component" value="Unassembled WGS sequence"/>
</dbReference>
<dbReference type="SUPFAM" id="SSF49265">
    <property type="entry name" value="Fibronectin type III"/>
    <property type="match status" value="1"/>
</dbReference>
<keyword evidence="2" id="KW-0378">Hydrolase</keyword>
<accession>A0A840ED99</accession>
<dbReference type="InterPro" id="IPR026444">
    <property type="entry name" value="Secre_tail"/>
</dbReference>
<keyword evidence="1" id="KW-0645">Protease</keyword>
<evidence type="ECO:0000256" key="2">
    <source>
        <dbReference type="ARBA" id="ARBA00022801"/>
    </source>
</evidence>
<dbReference type="EMBL" id="JACIFF010000003">
    <property type="protein sequence ID" value="MBB4078916.1"/>
    <property type="molecule type" value="Genomic_DNA"/>
</dbReference>
<evidence type="ECO:0000313" key="5">
    <source>
        <dbReference type="EMBL" id="MBB4078916.1"/>
    </source>
</evidence>
<evidence type="ECO:0000256" key="1">
    <source>
        <dbReference type="ARBA" id="ARBA00022670"/>
    </source>
</evidence>
<dbReference type="SUPFAM" id="SSF50494">
    <property type="entry name" value="Trypsin-like serine proteases"/>
    <property type="match status" value="1"/>
</dbReference>
<dbReference type="CDD" id="cd00063">
    <property type="entry name" value="FN3"/>
    <property type="match status" value="1"/>
</dbReference>
<dbReference type="InterPro" id="IPR008979">
    <property type="entry name" value="Galactose-bd-like_sf"/>
</dbReference>
<comment type="caution">
    <text evidence="5">The sequence shown here is derived from an EMBL/GenBank/DDBJ whole genome shotgun (WGS) entry which is preliminary data.</text>
</comment>
<feature type="domain" description="P/Homo B" evidence="4">
    <location>
        <begin position="638"/>
        <end position="796"/>
    </location>
</feature>
<dbReference type="PANTHER" id="PTHR36234:SF5">
    <property type="entry name" value="LYSYL ENDOPEPTIDASE"/>
    <property type="match status" value="1"/>
</dbReference>
<dbReference type="InterPro" id="IPR013783">
    <property type="entry name" value="Ig-like_fold"/>
</dbReference>
<dbReference type="InterPro" id="IPR009003">
    <property type="entry name" value="Peptidase_S1_PA"/>
</dbReference>